<feature type="region of interest" description="Disordered" evidence="1">
    <location>
        <begin position="95"/>
        <end position="192"/>
    </location>
</feature>
<evidence type="ECO:0000313" key="5">
    <source>
        <dbReference type="Proteomes" id="UP000030693"/>
    </source>
</evidence>
<feature type="region of interest" description="Disordered" evidence="1">
    <location>
        <begin position="208"/>
        <end position="255"/>
    </location>
</feature>
<keyword evidence="2" id="KW-1133">Transmembrane helix</keyword>
<dbReference type="InterPro" id="IPR000719">
    <property type="entry name" value="Prot_kinase_dom"/>
</dbReference>
<feature type="compositionally biased region" description="Low complexity" evidence="1">
    <location>
        <begin position="97"/>
        <end position="106"/>
    </location>
</feature>
<feature type="region of interest" description="Disordered" evidence="1">
    <location>
        <begin position="317"/>
        <end position="345"/>
    </location>
</feature>
<dbReference type="PROSITE" id="PS50011">
    <property type="entry name" value="PROTEIN_KINASE_DOM"/>
    <property type="match status" value="1"/>
</dbReference>
<evidence type="ECO:0000259" key="3">
    <source>
        <dbReference type="PROSITE" id="PS50011"/>
    </source>
</evidence>
<keyword evidence="5" id="KW-1185">Reference proteome</keyword>
<dbReference type="EMBL" id="KB932210">
    <property type="protein sequence ID" value="KCV68141.1"/>
    <property type="molecule type" value="Genomic_DNA"/>
</dbReference>
<dbReference type="GO" id="GO:0005524">
    <property type="term" value="F:ATP binding"/>
    <property type="evidence" value="ECO:0007669"/>
    <property type="project" value="InterPro"/>
</dbReference>
<dbReference type="eggNOG" id="KOG0192">
    <property type="taxonomic scope" value="Eukaryota"/>
</dbReference>
<keyword evidence="2" id="KW-0812">Transmembrane</keyword>
<dbReference type="GeneID" id="20530132"/>
<dbReference type="eggNOG" id="KOG3525">
    <property type="taxonomic scope" value="Eukaryota"/>
</dbReference>
<dbReference type="InterPro" id="IPR011009">
    <property type="entry name" value="Kinase-like_dom_sf"/>
</dbReference>
<dbReference type="InterPro" id="IPR053215">
    <property type="entry name" value="TKL_Ser/Thr_kinase"/>
</dbReference>
<dbReference type="SMART" id="SM00261">
    <property type="entry name" value="FU"/>
    <property type="match status" value="9"/>
</dbReference>
<dbReference type="InterPro" id="IPR009030">
    <property type="entry name" value="Growth_fac_rcpt_cys_sf"/>
</dbReference>
<keyword evidence="2" id="KW-0472">Membrane</keyword>
<dbReference type="InterPro" id="IPR000742">
    <property type="entry name" value="EGF"/>
</dbReference>
<accession>A0A058Z1X9</accession>
<dbReference type="SMART" id="SM00220">
    <property type="entry name" value="S_TKc"/>
    <property type="match status" value="1"/>
</dbReference>
<evidence type="ECO:0000256" key="2">
    <source>
        <dbReference type="SAM" id="Phobius"/>
    </source>
</evidence>
<organism evidence="4">
    <name type="scientific">Fonticula alba</name>
    <name type="common">Slime mold</name>
    <dbReference type="NCBI Taxonomy" id="691883"/>
    <lineage>
        <taxon>Eukaryota</taxon>
        <taxon>Rotosphaerida</taxon>
        <taxon>Fonticulaceae</taxon>
        <taxon>Fonticula</taxon>
    </lineage>
</organism>
<dbReference type="Pfam" id="PF00069">
    <property type="entry name" value="Pkinase"/>
    <property type="match status" value="1"/>
</dbReference>
<keyword evidence="4" id="KW-0418">Kinase</keyword>
<dbReference type="Gene3D" id="2.10.220.10">
    <property type="entry name" value="Hormone Receptor, Insulin-like Growth Factor Receptor 1, Chain A, domain 2"/>
    <property type="match status" value="6"/>
</dbReference>
<dbReference type="Gene3D" id="1.10.510.10">
    <property type="entry name" value="Transferase(Phosphotransferase) domain 1"/>
    <property type="match status" value="1"/>
</dbReference>
<dbReference type="PROSITE" id="PS00108">
    <property type="entry name" value="PROTEIN_KINASE_ST"/>
    <property type="match status" value="1"/>
</dbReference>
<dbReference type="InterPro" id="IPR008271">
    <property type="entry name" value="Ser/Thr_kinase_AS"/>
</dbReference>
<dbReference type="Proteomes" id="UP000030693">
    <property type="component" value="Unassembled WGS sequence"/>
</dbReference>
<dbReference type="PANTHER" id="PTHR45756:SF1">
    <property type="entry name" value="PROTEIN KINASE DOMAIN CONTAINING PROTEIN"/>
    <property type="match status" value="1"/>
</dbReference>
<dbReference type="SUPFAM" id="SSF57184">
    <property type="entry name" value="Growth factor receptor domain"/>
    <property type="match status" value="5"/>
</dbReference>
<dbReference type="GO" id="GO:0004672">
    <property type="term" value="F:protein kinase activity"/>
    <property type="evidence" value="ECO:0007669"/>
    <property type="project" value="InterPro"/>
</dbReference>
<keyword evidence="4" id="KW-0808">Transferase</keyword>
<protein>
    <submittedName>
        <fullName evidence="4">TKL protein kinase</fullName>
    </submittedName>
</protein>
<dbReference type="InterPro" id="IPR006212">
    <property type="entry name" value="Furin_repeat"/>
</dbReference>
<evidence type="ECO:0000313" key="4">
    <source>
        <dbReference type="EMBL" id="KCV68141.1"/>
    </source>
</evidence>
<dbReference type="STRING" id="691883.A0A058Z1X9"/>
<feature type="compositionally biased region" description="Low complexity" evidence="1">
    <location>
        <begin position="317"/>
        <end position="332"/>
    </location>
</feature>
<sequence length="1794" mass="183031">MAMVRGHHPPAVVRIFKDHHMVIHYASPVSSRPVGEHRLGGLISSYSPPGDPRHRGAPAQLVALSLAAGPHLRGQPIGLGLLQHPRPGACQGVRPVAGLPQAQPPGGRRGPSVGGPRRGHVCGHVPGHDQRAGARPCLPAGAVHPGDDSRPGRGARPGPGPGAGPCPGVLPVGRAIGHHPPRAAPRPGCPDGGAVGHPVGSCAGCGPTAGDRRRWHRRPGGPAGRGPGRHLSREPHPGHMYPPLAGPPAGRRAARWPAPGPRGAFVPGAHRLGGVHCHGGRLDRRTAGPLAVALLQWLAGAPGPGAHASQHLLRPAAAGAGPGRRAGPHLGPDGAEPPAGVRGARLRRRRSVDRLCLQPGFLVLWIHVRPGPVHLAPHGAGAPLRRVCRPSPAQGPVVAGRSLRALLGGQLRGLQRRRMSRVHPAVPGPGGPGHREVAMCECLCIGLLAGDRAALLAGPLHRGAGAGRRPRPAGAGHGARAGGRRRVALCQYPPRPAPGRNATARRGCQCGGPGPAPAGHLPGVGWAAAGRPADRGPGPGQCPVRMAGRHRAADLLCGVPAQAPGEWGPAWRGGGLHRRPAALVCPPVRRPPGGGWLVRGIHRPLCPDPGRGGAPRGRAPGMRIAPAPDPGACDGHHHPRRGTLLLVFDTGAEPAVRVLLALESCHTHPAMVRLPREPAGPGATLLEDFLVEAGSTSISLVPFSLRRNADPLAAGSFPMSTPLSGLWMPVALAAEPGAVGQQDLLVSTILTTSAGGAGGPGTGSDIHRWMVYHSGLGTTGSQQRTINVPIMVEELGILPEDPPSKYQIRGLSLAERRDPRFPGALVLLTERHVGLALMECAPRPGLRLAGAGGSTSPPVRALCRMHRARFTPHPGGAGLPLAHVAAVHVLPPDFAPDRRSLALLLPGLHDAPATVLLVTADVCPPGTFPPECASCADRCAACTGPAPGDCTGCRLAAFDAPAACLDACPPGLEPGPDSLCTCMRGCAACGPVSAGRYACTGCQAAHAPPAGVQHPATCLPCDRTCAECRVPGDPAACTGCAPGRHLHQGACLDACPPDFWPDAQGACRPCPEGCSKCVNEAHCEVCKPGWHQSSRVCLRCHGSCQTCTTAEACDSCMAGLVFLDPQAPSLCGSTCAPGEYAGAGRCVTCDGSCALCDQAADRCQCAAHCSSCPGSPDTCALCERGWLLAGPACVDECPGSSVALGGLCATCHESCGTCYGPGPAHCLTCGADAPLLVDGRCLAACPAGTFQSGETCLPCSPTCGACSGPGAAECTACPGDRALLDGVCVVSCSEGYLTKDHGTAGRMCVPCDGSCAGCTGPGADQCTACAGAGRLHMGTCVGVCPAGTFGCGVTTKCEPCAERCAECMVLVDTPDLGCTSSCRACAAGFALSPSTGECVADCPAGEYSVGPGTCAPCGPPCRACFGAAEHCTSCADPGAWLHVDAGACVSRCPEERAAPVERVHALPPVPARVCLGCQAGCLRCAAGAGLPECAFGPGGELSCPVADVCLECEAGLLVLGALGLGIGLGLLLLILLVALVLVLYLRLRRQRRHSSKTHDDEDATVMNTMLELSLPGSILVSIASDFSPLNEEALGAGTQASVFAARAVGAGISDRLGCPGTQWASGLEAMHAQGIAHRDLKPGNVFVSQRLDGGWRAALGDLGTSRNLNTDRSSTLVSQAPELNAMTARYAAPEVLAAFQRKRPLDRELLLPGDIYSAAVMLWECLTRTVPWEGSFFDEIAAHVLAGERPAISFDGPLADLLPLAWDANPHARPPAAALRQKVAMTALMGANQP</sequence>
<dbReference type="PANTHER" id="PTHR45756">
    <property type="entry name" value="PALMITOYLTRANSFERASE"/>
    <property type="match status" value="1"/>
</dbReference>
<reference evidence="4" key="1">
    <citation type="submission" date="2013-04" db="EMBL/GenBank/DDBJ databases">
        <title>The Genome Sequence of Fonticula alba ATCC 38817.</title>
        <authorList>
            <consortium name="The Broad Institute Genomics Platform"/>
            <person name="Russ C."/>
            <person name="Cuomo C."/>
            <person name="Burger G."/>
            <person name="Gray M.W."/>
            <person name="Holland P.W.H."/>
            <person name="King N."/>
            <person name="Lang F.B.F."/>
            <person name="Roger A.J."/>
            <person name="Ruiz-Trillo I."/>
            <person name="Brown M."/>
            <person name="Walker B."/>
            <person name="Young S."/>
            <person name="Zeng Q."/>
            <person name="Gargeya S."/>
            <person name="Fitzgerald M."/>
            <person name="Haas B."/>
            <person name="Abouelleil A."/>
            <person name="Allen A.W."/>
            <person name="Alvarado L."/>
            <person name="Arachchi H.M."/>
            <person name="Berlin A.M."/>
            <person name="Chapman S.B."/>
            <person name="Gainer-Dewar J."/>
            <person name="Goldberg J."/>
            <person name="Griggs A."/>
            <person name="Gujja S."/>
            <person name="Hansen M."/>
            <person name="Howarth C."/>
            <person name="Imamovic A."/>
            <person name="Ireland A."/>
            <person name="Larimer J."/>
            <person name="McCowan C."/>
            <person name="Murphy C."/>
            <person name="Pearson M."/>
            <person name="Poon T.W."/>
            <person name="Priest M."/>
            <person name="Roberts A."/>
            <person name="Saif S."/>
            <person name="Shea T."/>
            <person name="Sisk P."/>
            <person name="Sykes S."/>
            <person name="Wortman J."/>
            <person name="Nusbaum C."/>
            <person name="Birren B."/>
        </authorList>
    </citation>
    <scope>NUCLEOTIDE SEQUENCE [LARGE SCALE GENOMIC DNA]</scope>
    <source>
        <strain evidence="4">ATCC 38817</strain>
    </source>
</reference>
<feature type="region of interest" description="Disordered" evidence="1">
    <location>
        <begin position="463"/>
        <end position="482"/>
    </location>
</feature>
<dbReference type="SMART" id="SM00181">
    <property type="entry name" value="EGF"/>
    <property type="match status" value="4"/>
</dbReference>
<dbReference type="SUPFAM" id="SSF56112">
    <property type="entry name" value="Protein kinase-like (PK-like)"/>
    <property type="match status" value="1"/>
</dbReference>
<feature type="domain" description="Protein kinase" evidence="3">
    <location>
        <begin position="1516"/>
        <end position="1788"/>
    </location>
</feature>
<dbReference type="OrthoDB" id="10045365at2759"/>
<name>A0A058Z1X9_FONAL</name>
<evidence type="ECO:0000256" key="1">
    <source>
        <dbReference type="SAM" id="MobiDB-lite"/>
    </source>
</evidence>
<dbReference type="CDD" id="cd00064">
    <property type="entry name" value="FU"/>
    <property type="match status" value="5"/>
</dbReference>
<gene>
    <name evidence="4" type="ORF">H696_05407</name>
</gene>
<dbReference type="RefSeq" id="XP_009497515.1">
    <property type="nucleotide sequence ID" value="XM_009499240.1"/>
</dbReference>
<feature type="transmembrane region" description="Helical" evidence="2">
    <location>
        <begin position="1516"/>
        <end position="1545"/>
    </location>
</feature>
<proteinExistence type="predicted"/>